<name>A0AAW0ABZ6_9AGAR</name>
<feature type="compositionally biased region" description="Acidic residues" evidence="1">
    <location>
        <begin position="256"/>
        <end position="269"/>
    </location>
</feature>
<dbReference type="EMBL" id="JAWWNJ010000075">
    <property type="protein sequence ID" value="KAK7006737.1"/>
    <property type="molecule type" value="Genomic_DNA"/>
</dbReference>
<feature type="compositionally biased region" description="Acidic residues" evidence="1">
    <location>
        <begin position="797"/>
        <end position="808"/>
    </location>
</feature>
<evidence type="ECO:0000313" key="2">
    <source>
        <dbReference type="EMBL" id="KAK7006737.1"/>
    </source>
</evidence>
<feature type="compositionally biased region" description="Polar residues" evidence="1">
    <location>
        <begin position="58"/>
        <end position="70"/>
    </location>
</feature>
<feature type="compositionally biased region" description="Basic and acidic residues" evidence="1">
    <location>
        <begin position="294"/>
        <end position="311"/>
    </location>
</feature>
<feature type="compositionally biased region" description="Acidic residues" evidence="1">
    <location>
        <begin position="351"/>
        <end position="367"/>
    </location>
</feature>
<feature type="region of interest" description="Disordered" evidence="1">
    <location>
        <begin position="244"/>
        <end position="381"/>
    </location>
</feature>
<feature type="region of interest" description="Disordered" evidence="1">
    <location>
        <begin position="772"/>
        <end position="853"/>
    </location>
</feature>
<dbReference type="AlphaFoldDB" id="A0AAW0ABZ6"/>
<evidence type="ECO:0000256" key="1">
    <source>
        <dbReference type="SAM" id="MobiDB-lite"/>
    </source>
</evidence>
<gene>
    <name evidence="2" type="ORF">R3P38DRAFT_3366814</name>
</gene>
<feature type="region of interest" description="Disordered" evidence="1">
    <location>
        <begin position="675"/>
        <end position="699"/>
    </location>
</feature>
<feature type="compositionally biased region" description="Polar residues" evidence="1">
    <location>
        <begin position="124"/>
        <end position="135"/>
    </location>
</feature>
<feature type="compositionally biased region" description="Basic and acidic residues" evidence="1">
    <location>
        <begin position="773"/>
        <end position="782"/>
    </location>
</feature>
<evidence type="ECO:0000313" key="3">
    <source>
        <dbReference type="Proteomes" id="UP001362999"/>
    </source>
</evidence>
<proteinExistence type="predicted"/>
<feature type="compositionally biased region" description="Low complexity" evidence="1">
    <location>
        <begin position="822"/>
        <end position="834"/>
    </location>
</feature>
<organism evidence="2 3">
    <name type="scientific">Favolaschia claudopus</name>
    <dbReference type="NCBI Taxonomy" id="2862362"/>
    <lineage>
        <taxon>Eukaryota</taxon>
        <taxon>Fungi</taxon>
        <taxon>Dikarya</taxon>
        <taxon>Basidiomycota</taxon>
        <taxon>Agaricomycotina</taxon>
        <taxon>Agaricomycetes</taxon>
        <taxon>Agaricomycetidae</taxon>
        <taxon>Agaricales</taxon>
        <taxon>Marasmiineae</taxon>
        <taxon>Mycenaceae</taxon>
        <taxon>Favolaschia</taxon>
    </lineage>
</organism>
<feature type="compositionally biased region" description="Pro residues" evidence="1">
    <location>
        <begin position="321"/>
        <end position="332"/>
    </location>
</feature>
<protein>
    <submittedName>
        <fullName evidence="2">Uncharacterized protein</fullName>
    </submittedName>
</protein>
<sequence length="947" mass="105204">MTDLPLRRSSRQNPTHAEAQSKFNPMPPDPPVVKSKSKTKKSKKAIPQTIPPSEKPVASQSTLKESSAANPTALKTPPIEREPHPTNYPPGTQGSDHGGKDPMRHLLSQVRLPASPARPVVDTTIDNQLNPTPTESGDIEELRFRGNLGTIRTGGLWNNPQVQRTLDAIHEDEREQNESNLKASWHADGLFGRLGLGRSVKLEAQLEAEGSGNRRPSEETLIEGYDQGHDEDWIGGAVSNVDEEEEHFNNRMSPVIEDDDGNDSGDDYVENAVAEERKLAQKGYPTVDEEDADLEKQYIVDIGGKRPDKGKGKANPTISQPRPPSRPAPPPQSVRSSVTLSEHNRNPDPDLSMDQDQEEENDEDEEGPVNTKWPLTTGPVSKNDLDEVIRAREAYHATVESVARRSGKKLSTIFQAAGDNPLATRDINPWNAWEAKYRVEKPRRDHEHPSEFKSRMRAEYKAEFEKLPEEERNDPEARRRLLQPIIDAHLENNTLVLDNRKANGGAQAILSKALRPFINMSTAASHTKDIHVFGVGVDIVHDVAFSWGGSDLYAETKKRHIRPLNAQMNDMKALLQVTNMELRDEAGLDVDEIEVAVQPDWDKRSGEVARDVVRRNVREMFLNAIQLILISRGHSLLEARKIFPKMSWKWCDEAVQHHLRIIDWPNTLKLHYPRPGFNPQQITNKSKSSDDGEGEEQGLTKSLVDMRDAMRRVFEGGNEAASTIVSWTDAEIELDDPRDVPIVVAADGSTLLTARASDALIRKLHKAAKKRRVAAENAEKAAAKAAQHKPARKSNDNDESSGSDDDENSAPPTPVKRSNHIAPSSRANATASSSRVPNAAASSSRGTKRPIQSVDAMEHPAPKRQHHYEDAPTTTWKCRYVYRGRESGTFYAVGMSAYEGNPTPLQDSTYYSAPSGWVKLPQGLQPIVAKEEEGARRLRSMEVGLGL</sequence>
<keyword evidence="3" id="KW-1185">Reference proteome</keyword>
<comment type="caution">
    <text evidence="2">The sequence shown here is derived from an EMBL/GenBank/DDBJ whole genome shotgun (WGS) entry which is preliminary data.</text>
</comment>
<dbReference type="Proteomes" id="UP001362999">
    <property type="component" value="Unassembled WGS sequence"/>
</dbReference>
<feature type="region of interest" description="Disordered" evidence="1">
    <location>
        <begin position="1"/>
        <end position="138"/>
    </location>
</feature>
<reference evidence="2 3" key="1">
    <citation type="journal article" date="2024" name="J Genomics">
        <title>Draft genome sequencing and assembly of Favolaschia claudopus CIRM-BRFM 2984 isolated from oak limbs.</title>
        <authorList>
            <person name="Navarro D."/>
            <person name="Drula E."/>
            <person name="Chaduli D."/>
            <person name="Cazenave R."/>
            <person name="Ahrendt S."/>
            <person name="Wang J."/>
            <person name="Lipzen A."/>
            <person name="Daum C."/>
            <person name="Barry K."/>
            <person name="Grigoriev I.V."/>
            <person name="Favel A."/>
            <person name="Rosso M.N."/>
            <person name="Martin F."/>
        </authorList>
    </citation>
    <scope>NUCLEOTIDE SEQUENCE [LARGE SCALE GENOMIC DNA]</scope>
    <source>
        <strain evidence="2 3">CIRM-BRFM 2984</strain>
    </source>
</reference>
<accession>A0AAW0ABZ6</accession>
<feature type="compositionally biased region" description="Basic residues" evidence="1">
    <location>
        <begin position="35"/>
        <end position="44"/>
    </location>
</feature>